<dbReference type="EC" id="2.7.11.1" evidence="1"/>
<evidence type="ECO:0000256" key="2">
    <source>
        <dbReference type="ARBA" id="ARBA00022527"/>
    </source>
</evidence>
<dbReference type="Gene3D" id="3.40.50.10140">
    <property type="entry name" value="Toll/interleukin-1 receptor homology (TIR) domain"/>
    <property type="match status" value="1"/>
</dbReference>
<dbReference type="RefSeq" id="WP_207976238.1">
    <property type="nucleotide sequence ID" value="NZ_JAGDEL010000003.1"/>
</dbReference>
<evidence type="ECO:0000259" key="10">
    <source>
        <dbReference type="PROSITE" id="PS50011"/>
    </source>
</evidence>
<dbReference type="PANTHER" id="PTHR24363">
    <property type="entry name" value="SERINE/THREONINE PROTEIN KINASE"/>
    <property type="match status" value="1"/>
</dbReference>
<dbReference type="PROSITE" id="PS50104">
    <property type="entry name" value="TIR"/>
    <property type="match status" value="1"/>
</dbReference>
<accession>A0ABS3MZA0</accession>
<keyword evidence="5 12" id="KW-0418">Kinase</keyword>
<dbReference type="PROSITE" id="PS00107">
    <property type="entry name" value="PROTEIN_KINASE_ATP"/>
    <property type="match status" value="1"/>
</dbReference>
<dbReference type="Gene3D" id="3.30.200.20">
    <property type="entry name" value="Phosphorylase Kinase, domain 1"/>
    <property type="match status" value="1"/>
</dbReference>
<evidence type="ECO:0000256" key="5">
    <source>
        <dbReference type="ARBA" id="ARBA00022777"/>
    </source>
</evidence>
<feature type="domain" description="Protein kinase" evidence="10">
    <location>
        <begin position="254"/>
        <end position="509"/>
    </location>
</feature>
<dbReference type="InterPro" id="IPR011009">
    <property type="entry name" value="Kinase-like_dom_sf"/>
</dbReference>
<reference evidence="12 13" key="1">
    <citation type="submission" date="2021-03" db="EMBL/GenBank/DDBJ databases">
        <title>Whole genome sequence of Metabacillus bambusae BG109.</title>
        <authorList>
            <person name="Jeong J.W."/>
        </authorList>
    </citation>
    <scope>NUCLEOTIDE SEQUENCE [LARGE SCALE GENOMIC DNA]</scope>
    <source>
        <strain evidence="12 13">BG109</strain>
    </source>
</reference>
<protein>
    <recommendedName>
        <fullName evidence="1">non-specific serine/threonine protein kinase</fullName>
        <ecNumber evidence="1">2.7.11.1</ecNumber>
    </recommendedName>
</protein>
<evidence type="ECO:0000256" key="9">
    <source>
        <dbReference type="PROSITE-ProRule" id="PRU10141"/>
    </source>
</evidence>
<dbReference type="InterPro" id="IPR000719">
    <property type="entry name" value="Prot_kinase_dom"/>
</dbReference>
<comment type="caution">
    <text evidence="12">The sequence shown here is derived from an EMBL/GenBank/DDBJ whole genome shotgun (WGS) entry which is preliminary data.</text>
</comment>
<evidence type="ECO:0000256" key="1">
    <source>
        <dbReference type="ARBA" id="ARBA00012513"/>
    </source>
</evidence>
<organism evidence="12 13">
    <name type="scientific">Metabacillus bambusae</name>
    <dbReference type="NCBI Taxonomy" id="2795218"/>
    <lineage>
        <taxon>Bacteria</taxon>
        <taxon>Bacillati</taxon>
        <taxon>Bacillota</taxon>
        <taxon>Bacilli</taxon>
        <taxon>Bacillales</taxon>
        <taxon>Bacillaceae</taxon>
        <taxon>Metabacillus</taxon>
    </lineage>
</organism>
<evidence type="ECO:0000256" key="3">
    <source>
        <dbReference type="ARBA" id="ARBA00022679"/>
    </source>
</evidence>
<comment type="catalytic activity">
    <reaction evidence="7">
        <text>L-threonyl-[protein] + ATP = O-phospho-L-threonyl-[protein] + ADP + H(+)</text>
        <dbReference type="Rhea" id="RHEA:46608"/>
        <dbReference type="Rhea" id="RHEA-COMP:11060"/>
        <dbReference type="Rhea" id="RHEA-COMP:11605"/>
        <dbReference type="ChEBI" id="CHEBI:15378"/>
        <dbReference type="ChEBI" id="CHEBI:30013"/>
        <dbReference type="ChEBI" id="CHEBI:30616"/>
        <dbReference type="ChEBI" id="CHEBI:61977"/>
        <dbReference type="ChEBI" id="CHEBI:456216"/>
        <dbReference type="EC" id="2.7.11.1"/>
    </reaction>
</comment>
<dbReference type="InterPro" id="IPR017441">
    <property type="entry name" value="Protein_kinase_ATP_BS"/>
</dbReference>
<evidence type="ECO:0000256" key="6">
    <source>
        <dbReference type="ARBA" id="ARBA00022840"/>
    </source>
</evidence>
<dbReference type="SMART" id="SM00220">
    <property type="entry name" value="S_TKc"/>
    <property type="match status" value="1"/>
</dbReference>
<keyword evidence="4 9" id="KW-0547">Nucleotide-binding</keyword>
<gene>
    <name evidence="12" type="ORF">I7822_06650</name>
</gene>
<dbReference type="Gene3D" id="1.10.510.10">
    <property type="entry name" value="Transferase(Phosphotransferase) domain 1"/>
    <property type="match status" value="1"/>
</dbReference>
<dbReference type="EMBL" id="JAGDEL010000003">
    <property type="protein sequence ID" value="MBO1511347.1"/>
    <property type="molecule type" value="Genomic_DNA"/>
</dbReference>
<dbReference type="Pfam" id="PF13676">
    <property type="entry name" value="TIR_2"/>
    <property type="match status" value="1"/>
</dbReference>
<dbReference type="GO" id="GO:0016301">
    <property type="term" value="F:kinase activity"/>
    <property type="evidence" value="ECO:0007669"/>
    <property type="project" value="UniProtKB-KW"/>
</dbReference>
<feature type="binding site" evidence="9">
    <location>
        <position position="283"/>
    </location>
    <ligand>
        <name>ATP</name>
        <dbReference type="ChEBI" id="CHEBI:30616"/>
    </ligand>
</feature>
<keyword evidence="13" id="KW-1185">Reference proteome</keyword>
<evidence type="ECO:0000313" key="12">
    <source>
        <dbReference type="EMBL" id="MBO1511347.1"/>
    </source>
</evidence>
<dbReference type="Pfam" id="PF00069">
    <property type="entry name" value="Pkinase"/>
    <property type="match status" value="1"/>
</dbReference>
<evidence type="ECO:0000313" key="13">
    <source>
        <dbReference type="Proteomes" id="UP000663981"/>
    </source>
</evidence>
<dbReference type="InterPro" id="IPR035897">
    <property type="entry name" value="Toll_tir_struct_dom_sf"/>
</dbReference>
<keyword evidence="2" id="KW-0723">Serine/threonine-protein kinase</keyword>
<evidence type="ECO:0000256" key="7">
    <source>
        <dbReference type="ARBA" id="ARBA00047899"/>
    </source>
</evidence>
<evidence type="ECO:0000256" key="4">
    <source>
        <dbReference type="ARBA" id="ARBA00022741"/>
    </source>
</evidence>
<sequence>MEEDLQTAIPAYEGDEPFIFISYSHADREKVMYFIRCMNESGYRVWYDEGIKINDDYQNTIQRKIRESSYFIAFITKRYLSREDPLQEMLIAMDLRNKKKLKIIPIVLEEYNLEQLHENAMLFDTINVEEALGKLIYQNFKDIQGFIAYENNFNNNVVTKVMAQIDDSCRTASDEEFWQKTLEEDTLDAYLKFLDECNNYALKELARKRVKEIIYENKSKQDTNEKNEQKRKVDHDNDKDSDRIGIGEILDKRYKIVKILGRGGMGTVYLASDSRLSTSWAIKEIKLHNNHFLLKDMATVEVNLMKQFNHHSIPRVVDLITKDDAFYIVMDYIEGRSLDSIIAERGALSEKIVIKWANELCNVLSYLHSRKPAIIFRDVKPANIAIKTDGRITLMDFGIAREYKPGNVNDTVMLGTRGYAAPEQYLGNAQTDERTDIYSLGVTLYYLVTALSPNNQPYEMVPIRKINPNLSRGLEKIILKCTKQNPDERYQSCKELMNDLKIINYHPLTKIFLKITGRKIEVEELEFNESHFMDGKIKKEAFKNETEDTTILTDFAK</sequence>
<dbReference type="CDD" id="cd14014">
    <property type="entry name" value="STKc_PknB_like"/>
    <property type="match status" value="1"/>
</dbReference>
<dbReference type="PROSITE" id="PS50011">
    <property type="entry name" value="PROTEIN_KINASE_DOM"/>
    <property type="match status" value="1"/>
</dbReference>
<evidence type="ECO:0000259" key="11">
    <source>
        <dbReference type="PROSITE" id="PS50104"/>
    </source>
</evidence>
<dbReference type="SUPFAM" id="SSF52200">
    <property type="entry name" value="Toll/Interleukin receptor TIR domain"/>
    <property type="match status" value="1"/>
</dbReference>
<keyword evidence="6 9" id="KW-0067">ATP-binding</keyword>
<evidence type="ECO:0000256" key="8">
    <source>
        <dbReference type="ARBA" id="ARBA00048679"/>
    </source>
</evidence>
<dbReference type="InterPro" id="IPR000157">
    <property type="entry name" value="TIR_dom"/>
</dbReference>
<comment type="catalytic activity">
    <reaction evidence="8">
        <text>L-seryl-[protein] + ATP = O-phospho-L-seryl-[protein] + ADP + H(+)</text>
        <dbReference type="Rhea" id="RHEA:17989"/>
        <dbReference type="Rhea" id="RHEA-COMP:9863"/>
        <dbReference type="Rhea" id="RHEA-COMP:11604"/>
        <dbReference type="ChEBI" id="CHEBI:15378"/>
        <dbReference type="ChEBI" id="CHEBI:29999"/>
        <dbReference type="ChEBI" id="CHEBI:30616"/>
        <dbReference type="ChEBI" id="CHEBI:83421"/>
        <dbReference type="ChEBI" id="CHEBI:456216"/>
        <dbReference type="EC" id="2.7.11.1"/>
    </reaction>
</comment>
<dbReference type="PANTHER" id="PTHR24363:SF0">
    <property type="entry name" value="SERINE_THREONINE KINASE LIKE DOMAIN CONTAINING 1"/>
    <property type="match status" value="1"/>
</dbReference>
<keyword evidence="3" id="KW-0808">Transferase</keyword>
<dbReference type="SUPFAM" id="SSF56112">
    <property type="entry name" value="Protein kinase-like (PK-like)"/>
    <property type="match status" value="1"/>
</dbReference>
<dbReference type="Proteomes" id="UP000663981">
    <property type="component" value="Unassembled WGS sequence"/>
</dbReference>
<name>A0ABS3MZA0_9BACI</name>
<feature type="domain" description="TIR" evidence="11">
    <location>
        <begin position="15"/>
        <end position="165"/>
    </location>
</feature>
<dbReference type="SMART" id="SM00255">
    <property type="entry name" value="TIR"/>
    <property type="match status" value="1"/>
</dbReference>
<proteinExistence type="predicted"/>